<keyword evidence="4" id="KW-1133">Transmembrane helix</keyword>
<gene>
    <name evidence="5" type="primary">BnaAnng31410D</name>
    <name evidence="5" type="ORF">GSBRNA2T00092135001</name>
</gene>
<dbReference type="STRING" id="3708.A0A078JW48"/>
<evidence type="ECO:0000256" key="2">
    <source>
        <dbReference type="ARBA" id="ARBA00022614"/>
    </source>
</evidence>
<dbReference type="InterPro" id="IPR051824">
    <property type="entry name" value="LRR_Rcpt-Like_S/T_Kinase"/>
</dbReference>
<dbReference type="GO" id="GO:0005886">
    <property type="term" value="C:plasma membrane"/>
    <property type="evidence" value="ECO:0000318"/>
    <property type="project" value="GO_Central"/>
</dbReference>
<dbReference type="SUPFAM" id="SSF52058">
    <property type="entry name" value="L domain-like"/>
    <property type="match status" value="1"/>
</dbReference>
<evidence type="ECO:0000256" key="1">
    <source>
        <dbReference type="ARBA" id="ARBA00004479"/>
    </source>
</evidence>
<feature type="transmembrane region" description="Helical" evidence="4">
    <location>
        <begin position="165"/>
        <end position="186"/>
    </location>
</feature>
<dbReference type="OMA" id="AIYIISE"/>
<dbReference type="AlphaFoldDB" id="A0A078JW48"/>
<dbReference type="Gene3D" id="3.80.10.10">
    <property type="entry name" value="Ribonuclease Inhibitor"/>
    <property type="match status" value="1"/>
</dbReference>
<accession>A0A078JW48</accession>
<sequence>MNLKTCAVHALGEIATTLGIKRVNLSYKDPCVSQSLMIIKQVDWNPVLNNTIACDCSFNNNMTCHITELSLVNLTLVGKVPPELAKLRHLRSIGIEGNQFSGTIPDELGNLTKLVKLDLASNQFTGSLPITLARLVNLEQLWISDNKFSGTIPAYIGKWSRLRKLYVSFVPSLLIFNFSLCFCLCAV</sequence>
<dbReference type="Pfam" id="PF13855">
    <property type="entry name" value="LRR_8"/>
    <property type="match status" value="1"/>
</dbReference>
<dbReference type="GO" id="GO:0038023">
    <property type="term" value="F:signaling receptor activity"/>
    <property type="evidence" value="ECO:0000318"/>
    <property type="project" value="GO_Central"/>
</dbReference>
<dbReference type="InterPro" id="IPR032675">
    <property type="entry name" value="LRR_dom_sf"/>
</dbReference>
<dbReference type="Proteomes" id="UP000028999">
    <property type="component" value="Unassembled WGS sequence"/>
</dbReference>
<evidence type="ECO:0000313" key="6">
    <source>
        <dbReference type="Proteomes" id="UP000028999"/>
    </source>
</evidence>
<keyword evidence="3" id="KW-0677">Repeat</keyword>
<comment type="subcellular location">
    <subcellularLocation>
        <location evidence="1">Membrane</location>
        <topology evidence="1">Single-pass type I membrane protein</topology>
    </subcellularLocation>
</comment>
<proteinExistence type="predicted"/>
<reference evidence="5 6" key="1">
    <citation type="journal article" date="2014" name="Science">
        <title>Plant genetics. Early allopolyploid evolution in the post-Neolithic Brassica napus oilseed genome.</title>
        <authorList>
            <person name="Chalhoub B."/>
            <person name="Denoeud F."/>
            <person name="Liu S."/>
            <person name="Parkin I.A."/>
            <person name="Tang H."/>
            <person name="Wang X."/>
            <person name="Chiquet J."/>
            <person name="Belcram H."/>
            <person name="Tong C."/>
            <person name="Samans B."/>
            <person name="Correa M."/>
            <person name="Da Silva C."/>
            <person name="Just J."/>
            <person name="Falentin C."/>
            <person name="Koh C.S."/>
            <person name="Le Clainche I."/>
            <person name="Bernard M."/>
            <person name="Bento P."/>
            <person name="Noel B."/>
            <person name="Labadie K."/>
            <person name="Alberti A."/>
            <person name="Charles M."/>
            <person name="Arnaud D."/>
            <person name="Guo H."/>
            <person name="Daviaud C."/>
            <person name="Alamery S."/>
            <person name="Jabbari K."/>
            <person name="Zhao M."/>
            <person name="Edger P.P."/>
            <person name="Chelaifa H."/>
            <person name="Tack D."/>
            <person name="Lassalle G."/>
            <person name="Mestiri I."/>
            <person name="Schnel N."/>
            <person name="Le Paslier M.C."/>
            <person name="Fan G."/>
            <person name="Renault V."/>
            <person name="Bayer P.E."/>
            <person name="Golicz A.A."/>
            <person name="Manoli S."/>
            <person name="Lee T.H."/>
            <person name="Thi V.H."/>
            <person name="Chalabi S."/>
            <person name="Hu Q."/>
            <person name="Fan C."/>
            <person name="Tollenaere R."/>
            <person name="Lu Y."/>
            <person name="Battail C."/>
            <person name="Shen J."/>
            <person name="Sidebottom C.H."/>
            <person name="Wang X."/>
            <person name="Canaguier A."/>
            <person name="Chauveau A."/>
            <person name="Berard A."/>
            <person name="Deniot G."/>
            <person name="Guan M."/>
            <person name="Liu Z."/>
            <person name="Sun F."/>
            <person name="Lim Y.P."/>
            <person name="Lyons E."/>
            <person name="Town C.D."/>
            <person name="Bancroft I."/>
            <person name="Wang X."/>
            <person name="Meng J."/>
            <person name="Ma J."/>
            <person name="Pires J.C."/>
            <person name="King G.J."/>
            <person name="Brunel D."/>
            <person name="Delourme R."/>
            <person name="Renard M."/>
            <person name="Aury J.M."/>
            <person name="Adams K.L."/>
            <person name="Batley J."/>
            <person name="Snowdon R.J."/>
            <person name="Tost J."/>
            <person name="Edwards D."/>
            <person name="Zhou Y."/>
            <person name="Hua W."/>
            <person name="Sharpe A.G."/>
            <person name="Paterson A.H."/>
            <person name="Guan C."/>
            <person name="Wincker P."/>
        </authorList>
    </citation>
    <scope>NUCLEOTIDE SEQUENCE [LARGE SCALE GENOMIC DNA]</scope>
    <source>
        <strain evidence="6">cv. Darmor-bzh</strain>
    </source>
</reference>
<keyword evidence="4" id="KW-0812">Transmembrane</keyword>
<evidence type="ECO:0000256" key="3">
    <source>
        <dbReference type="ARBA" id="ARBA00022737"/>
    </source>
</evidence>
<protein>
    <submittedName>
        <fullName evidence="5">BnaAnng31410D protein</fullName>
    </submittedName>
</protein>
<keyword evidence="6" id="KW-1185">Reference proteome</keyword>
<name>A0A078JW48_BRANA</name>
<evidence type="ECO:0000313" key="5">
    <source>
        <dbReference type="EMBL" id="CDY69751.1"/>
    </source>
</evidence>
<organism evidence="5 6">
    <name type="scientific">Brassica napus</name>
    <name type="common">Rape</name>
    <dbReference type="NCBI Taxonomy" id="3708"/>
    <lineage>
        <taxon>Eukaryota</taxon>
        <taxon>Viridiplantae</taxon>
        <taxon>Streptophyta</taxon>
        <taxon>Embryophyta</taxon>
        <taxon>Tracheophyta</taxon>
        <taxon>Spermatophyta</taxon>
        <taxon>Magnoliopsida</taxon>
        <taxon>eudicotyledons</taxon>
        <taxon>Gunneridae</taxon>
        <taxon>Pentapetalae</taxon>
        <taxon>rosids</taxon>
        <taxon>malvids</taxon>
        <taxon>Brassicales</taxon>
        <taxon>Brassicaceae</taxon>
        <taxon>Brassiceae</taxon>
        <taxon>Brassica</taxon>
    </lineage>
</organism>
<keyword evidence="2" id="KW-0433">Leucine-rich repeat</keyword>
<dbReference type="InterPro" id="IPR001611">
    <property type="entry name" value="Leu-rich_rpt"/>
</dbReference>
<dbReference type="PANTHER" id="PTHR48006:SF92">
    <property type="entry name" value="LRR RECEPTOR-LIKE SERINE_THREONINE-PROTEIN KINASE GSO1"/>
    <property type="match status" value="1"/>
</dbReference>
<dbReference type="EMBL" id="LK040222">
    <property type="protein sequence ID" value="CDY69751.1"/>
    <property type="molecule type" value="Genomic_DNA"/>
</dbReference>
<dbReference type="Gramene" id="CDY69751">
    <property type="protein sequence ID" value="CDY69751"/>
    <property type="gene ID" value="GSBRNA2T00092135001"/>
</dbReference>
<dbReference type="PANTHER" id="PTHR48006">
    <property type="entry name" value="LEUCINE-RICH REPEAT-CONTAINING PROTEIN DDB_G0281931-RELATED"/>
    <property type="match status" value="1"/>
</dbReference>
<keyword evidence="4" id="KW-0472">Membrane</keyword>
<dbReference type="PaxDb" id="3708-A0A078JW48"/>
<evidence type="ECO:0000256" key="4">
    <source>
        <dbReference type="SAM" id="Phobius"/>
    </source>
</evidence>
<dbReference type="FunFam" id="3.80.10.10:FF:000383">
    <property type="entry name" value="Leucine-rich repeat receptor protein kinase EMS1"/>
    <property type="match status" value="1"/>
</dbReference>